<protein>
    <submittedName>
        <fullName evidence="4">FMN-binding glutamate synthase family protein</fullName>
    </submittedName>
</protein>
<dbReference type="CDD" id="cd02808">
    <property type="entry name" value="GltS_FMN"/>
    <property type="match status" value="1"/>
</dbReference>
<dbReference type="InterPro" id="IPR002932">
    <property type="entry name" value="Glu_synthdom"/>
</dbReference>
<reference evidence="4 5" key="1">
    <citation type="journal article" date="2019" name="ISME J.">
        <title>Candidatus Macondimonas diazotrophica, a novel gammaproteobacterial genus dominating crude-oil-contaminated coastal sediments.</title>
        <authorList>
            <person name="Karthikeyan S."/>
            <person name="Konstantinidis K."/>
        </authorList>
    </citation>
    <scope>NUCLEOTIDE SEQUENCE [LARGE SCALE GENOMIC DNA]</scope>
    <source>
        <strain evidence="4 5">KTK01</strain>
    </source>
</reference>
<name>A0A4Z0F8L8_9GAMM</name>
<dbReference type="InterPro" id="IPR024188">
    <property type="entry name" value="GltB"/>
</dbReference>
<dbReference type="PANTHER" id="PTHR43819:SF1">
    <property type="entry name" value="ARCHAEAL-TYPE GLUTAMATE SYNTHASE [NADPH]"/>
    <property type="match status" value="1"/>
</dbReference>
<evidence type="ECO:0000313" key="4">
    <source>
        <dbReference type="EMBL" id="TFZ82113.1"/>
    </source>
</evidence>
<evidence type="ECO:0000259" key="3">
    <source>
        <dbReference type="Pfam" id="PF01645"/>
    </source>
</evidence>
<dbReference type="GO" id="GO:0015930">
    <property type="term" value="F:glutamate synthase activity"/>
    <property type="evidence" value="ECO:0007669"/>
    <property type="project" value="InterPro"/>
</dbReference>
<dbReference type="GO" id="GO:0006537">
    <property type="term" value="P:glutamate biosynthetic process"/>
    <property type="evidence" value="ECO:0007669"/>
    <property type="project" value="InterPro"/>
</dbReference>
<dbReference type="PANTHER" id="PTHR43819">
    <property type="entry name" value="ARCHAEAL-TYPE GLUTAMATE SYNTHASE [NADPH]"/>
    <property type="match status" value="1"/>
</dbReference>
<accession>A0A4Z0F8L8</accession>
<dbReference type="Pfam" id="PF01645">
    <property type="entry name" value="Glu_synthase"/>
    <property type="match status" value="1"/>
</dbReference>
<sequence>MAIGIWLTVGFGIALAALAVRDIIQRRHAILRIYPLVGHFRYLLESFGPELRQYIVTSNDEERPFSRNQRRWVYATAKRQNNQFAFGTDQDLEHSEGALVIRHHTFPLAQFHPGDAVDQAGYPLPSAKVMGAARERRHAFRPASIVNVSGMSFGALSGVAVEALNRGAHLAGCLHNTGEGGLSPYHHNGADIVFQIGTGYFGCRDEHGAFSLAALQRTLDSGAPVRALEIKLSQGAKPGLGGLLPGVKVTPEIASTRGIRPGIDCKSPARHGAFSDIDTLLDFVEHLADATGLPVGIKSAVGDPDFWETLASLMASGQRGVDFITVDGGEGGTGAAPLVFTDRVALPFKAAFPLVYKIFHQHGLTSRVTFIGSARLGLPDAALWGLAMGCDLINVGREALLAIGCIQSQKCHTGRCPTGITTHTPWRTRGLDPALKSVRTANYLIGLRRELTALARACGEIHPALIGLERLALVENGYRIQDLQHILDYAPGMGLPGVAARGELDELMRPLFEDRLRTPTTQVS</sequence>
<evidence type="ECO:0000256" key="2">
    <source>
        <dbReference type="PIRNR" id="PIRNR006429"/>
    </source>
</evidence>
<dbReference type="InterPro" id="IPR013785">
    <property type="entry name" value="Aldolase_TIM"/>
</dbReference>
<dbReference type="OrthoDB" id="9758182at2"/>
<keyword evidence="5" id="KW-1185">Reference proteome</keyword>
<proteinExistence type="inferred from homology"/>
<dbReference type="Proteomes" id="UP000297890">
    <property type="component" value="Unassembled WGS sequence"/>
</dbReference>
<organism evidence="4 5">
    <name type="scientific">Candidatus Macondimonas diazotrophica</name>
    <dbReference type="NCBI Taxonomy" id="2305248"/>
    <lineage>
        <taxon>Bacteria</taxon>
        <taxon>Pseudomonadati</taxon>
        <taxon>Pseudomonadota</taxon>
        <taxon>Gammaproteobacteria</taxon>
        <taxon>Chromatiales</taxon>
        <taxon>Ectothiorhodospiraceae</taxon>
        <taxon>Candidatus Macondimonas</taxon>
    </lineage>
</organism>
<gene>
    <name evidence="4" type="ORF">E4680_09755</name>
</gene>
<dbReference type="Gene3D" id="3.20.20.70">
    <property type="entry name" value="Aldolase class I"/>
    <property type="match status" value="1"/>
</dbReference>
<dbReference type="AlphaFoldDB" id="A0A4Z0F8L8"/>
<evidence type="ECO:0000313" key="5">
    <source>
        <dbReference type="Proteomes" id="UP000297890"/>
    </source>
</evidence>
<dbReference type="PIRSF" id="PIRSF006429">
    <property type="entry name" value="GOGAT_lg_2"/>
    <property type="match status" value="1"/>
</dbReference>
<dbReference type="SUPFAM" id="SSF51395">
    <property type="entry name" value="FMN-linked oxidoreductases"/>
    <property type="match status" value="1"/>
</dbReference>
<comment type="similarity">
    <text evidence="1 2">Belongs to the glutamate synthase family.</text>
</comment>
<feature type="domain" description="Glutamate synthase" evidence="3">
    <location>
        <begin position="142"/>
        <end position="459"/>
    </location>
</feature>
<dbReference type="RefSeq" id="WP_135282222.1">
    <property type="nucleotide sequence ID" value="NZ_SRIO01000012.1"/>
</dbReference>
<dbReference type="EMBL" id="SRIO01000012">
    <property type="protein sequence ID" value="TFZ82113.1"/>
    <property type="molecule type" value="Genomic_DNA"/>
</dbReference>
<comment type="caution">
    <text evidence="4">The sequence shown here is derived from an EMBL/GenBank/DDBJ whole genome shotgun (WGS) entry which is preliminary data.</text>
</comment>
<evidence type="ECO:0000256" key="1">
    <source>
        <dbReference type="ARBA" id="ARBA00009716"/>
    </source>
</evidence>